<keyword evidence="3 5" id="KW-0807">Transducer</keyword>
<feature type="compositionally biased region" description="Polar residues" evidence="7">
    <location>
        <begin position="770"/>
        <end position="781"/>
    </location>
</feature>
<dbReference type="Pfam" id="PF18947">
    <property type="entry name" value="HAMP_2"/>
    <property type="match status" value="1"/>
</dbReference>
<evidence type="ECO:0000256" key="3">
    <source>
        <dbReference type="ARBA" id="ARBA00023224"/>
    </source>
</evidence>
<dbReference type="EMBL" id="BATJ01000001">
    <property type="protein sequence ID" value="GAD65361.1"/>
    <property type="molecule type" value="Genomic_DNA"/>
</dbReference>
<dbReference type="InterPro" id="IPR000014">
    <property type="entry name" value="PAS"/>
</dbReference>
<comment type="subcellular location">
    <subcellularLocation>
        <location evidence="1">Membrane</location>
    </subcellularLocation>
</comment>
<dbReference type="InterPro" id="IPR004089">
    <property type="entry name" value="MCPsignal_dom"/>
</dbReference>
<accession>U2ZCE3</accession>
<dbReference type="PRINTS" id="PR00260">
    <property type="entry name" value="CHEMTRNSDUCR"/>
</dbReference>
<comment type="similarity">
    <text evidence="4">Belongs to the methyl-accepting chemotaxis (MCP) protein family.</text>
</comment>
<dbReference type="GO" id="GO:0007165">
    <property type="term" value="P:signal transduction"/>
    <property type="evidence" value="ECO:0007669"/>
    <property type="project" value="UniProtKB-KW"/>
</dbReference>
<dbReference type="NCBIfam" id="NF041847">
    <property type="entry name" value="transduc_aer2_vibrio"/>
    <property type="match status" value="1"/>
</dbReference>
<keyword evidence="2" id="KW-0488">Methylation</keyword>
<feature type="domain" description="HAMP" evidence="9">
    <location>
        <begin position="446"/>
        <end position="498"/>
    </location>
</feature>
<sequence>MGFFNSRELEQVKKDYAQLQQQLEQQSQELNRVSSALNSAQTALMMVDRDLVINYVNETSVELLKQCEAEFRSVWPGFEASYDFLIGRCIDEFHKDPSHQRAILSNPNNLPFRTDIRIGKLIIELNVGAVLDESRQHIGSTLEWRDVTEERRKENEIATLQASVDQAQTAMVMVDRDLIITYVNRQTLELFKECQPEFRKFWPDFTAEENWLLGRCIDQFHKQPEHQRRLLADPSNLPFSTDITVGEIKIELNVAAIVNGSGEYIGSTLEWRNVTEERKKELEIGRLASAVDGMTTNLMMSDLDGNITYLNPSLHKLLKSRESQLAEIFPGFAVDKLVGQSIDIFHKRPEHQRSIISNPDRLPFTSNITVGDLKFTLTCIAMRDPAGNFIGPALQWVDITEQVDGQQQIEKLIANASCGELASRIDSSQYSGFMAQLSEGVNGLLDAVVNPIRQCIDVMSKVADGDLKQTMSDDMQGEFAELANSVNASIQNLRNMVEKITASSARVATASTEIADGNNDLSQRTEAQASSLEETAASMEQMTATVRQNAESAEGANHLAIDATSKATKGGQVVGQAVSAMAEINDASKKISDIIGVIDEIAFQTNLLALNAAVEAARAGEQGKGFAVVAGEVRNLAQRSAGAAKEIKALIKDSVDKVSEGTRLVDESGETLNEIVASVTEVTDLISKINQASQEQSTGIEEISKAIVTMDEMTQQNAALVEEASAASQSLKDEAGELLKLMNFFATDNNLSSVPMTAETISLSSVPAAQKQSLQAKSRVSNGDEWEEF</sequence>
<evidence type="ECO:0000256" key="1">
    <source>
        <dbReference type="ARBA" id="ARBA00004370"/>
    </source>
</evidence>
<evidence type="ECO:0000256" key="5">
    <source>
        <dbReference type="PROSITE-ProRule" id="PRU00284"/>
    </source>
</evidence>
<gene>
    <name evidence="10" type="ORF">VPR01S_01_01340</name>
</gene>
<dbReference type="AlphaFoldDB" id="U2ZCE3"/>
<dbReference type="PROSITE" id="PS50885">
    <property type="entry name" value="HAMP"/>
    <property type="match status" value="1"/>
</dbReference>
<dbReference type="PANTHER" id="PTHR43531:SF14">
    <property type="entry name" value="METHYL-ACCEPTING CHEMOTAXIS PROTEIN I-RELATED"/>
    <property type="match status" value="1"/>
</dbReference>
<keyword evidence="6" id="KW-0175">Coiled coil</keyword>
<dbReference type="InterPro" id="IPR035965">
    <property type="entry name" value="PAS-like_dom_sf"/>
</dbReference>
<dbReference type="GO" id="GO:0006935">
    <property type="term" value="P:chemotaxis"/>
    <property type="evidence" value="ECO:0007669"/>
    <property type="project" value="InterPro"/>
</dbReference>
<dbReference type="GO" id="GO:0004888">
    <property type="term" value="F:transmembrane signaling receptor activity"/>
    <property type="evidence" value="ECO:0007669"/>
    <property type="project" value="InterPro"/>
</dbReference>
<reference evidence="10 11" key="1">
    <citation type="submission" date="2013-09" db="EMBL/GenBank/DDBJ databases">
        <title>Whole genome shotgun sequence of Vibrio proteolyticus NBRC 13287.</title>
        <authorList>
            <person name="Isaki S."/>
            <person name="Hosoyama A."/>
            <person name="Numata M."/>
            <person name="Hashimoto M."/>
            <person name="Hosoyama Y."/>
            <person name="Tsuchikane K."/>
            <person name="Noguchi M."/>
            <person name="Hirakata S."/>
            <person name="Ichikawa N."/>
            <person name="Ohji S."/>
            <person name="Yamazoe A."/>
            <person name="Fujita N."/>
        </authorList>
    </citation>
    <scope>NUCLEOTIDE SEQUENCE [LARGE SCALE GENOMIC DNA]</scope>
    <source>
        <strain evidence="10 11">NBRC 13287</strain>
    </source>
</reference>
<dbReference type="SMART" id="SM00091">
    <property type="entry name" value="PAS"/>
    <property type="match status" value="3"/>
</dbReference>
<comment type="caution">
    <text evidence="10">The sequence shown here is derived from an EMBL/GenBank/DDBJ whole genome shotgun (WGS) entry which is preliminary data.</text>
</comment>
<evidence type="ECO:0000256" key="6">
    <source>
        <dbReference type="SAM" id="Coils"/>
    </source>
</evidence>
<dbReference type="InterPro" id="IPR051310">
    <property type="entry name" value="MCP_chemotaxis"/>
</dbReference>
<proteinExistence type="inferred from homology"/>
<evidence type="ECO:0000313" key="10">
    <source>
        <dbReference type="EMBL" id="GAD65361.1"/>
    </source>
</evidence>
<dbReference type="Gene3D" id="1.10.287.950">
    <property type="entry name" value="Methyl-accepting chemotaxis protein"/>
    <property type="match status" value="1"/>
</dbReference>
<evidence type="ECO:0008006" key="12">
    <source>
        <dbReference type="Google" id="ProtNLM"/>
    </source>
</evidence>
<dbReference type="CDD" id="cd00130">
    <property type="entry name" value="PAS"/>
    <property type="match status" value="1"/>
</dbReference>
<name>U2ZCE3_VIBPR</name>
<dbReference type="GO" id="GO:0005886">
    <property type="term" value="C:plasma membrane"/>
    <property type="evidence" value="ECO:0007669"/>
    <property type="project" value="TreeGrafter"/>
</dbReference>
<dbReference type="CDD" id="cd06225">
    <property type="entry name" value="HAMP"/>
    <property type="match status" value="1"/>
</dbReference>
<dbReference type="SUPFAM" id="SSF55785">
    <property type="entry name" value="PYP-like sensor domain (PAS domain)"/>
    <property type="match status" value="1"/>
</dbReference>
<evidence type="ECO:0000256" key="7">
    <source>
        <dbReference type="SAM" id="MobiDB-lite"/>
    </source>
</evidence>
<dbReference type="Pfam" id="PF00015">
    <property type="entry name" value="MCPsignal"/>
    <property type="match status" value="1"/>
</dbReference>
<dbReference type="Proteomes" id="UP000016570">
    <property type="component" value="Unassembled WGS sequence"/>
</dbReference>
<dbReference type="RefSeq" id="WP_021703353.1">
    <property type="nucleotide sequence ID" value="NZ_BATJ01000001.1"/>
</dbReference>
<dbReference type="SMART" id="SM00283">
    <property type="entry name" value="MA"/>
    <property type="match status" value="1"/>
</dbReference>
<dbReference type="SMART" id="SM00304">
    <property type="entry name" value="HAMP"/>
    <property type="match status" value="2"/>
</dbReference>
<protein>
    <recommendedName>
        <fullName evidence="12">Methyl-accepting chemotaxis protein</fullName>
    </recommendedName>
</protein>
<feature type="coiled-coil region" evidence="6">
    <location>
        <begin position="6"/>
        <end position="43"/>
    </location>
</feature>
<organism evidence="10 11">
    <name type="scientific">Vibrio proteolyticus NBRC 13287</name>
    <dbReference type="NCBI Taxonomy" id="1219065"/>
    <lineage>
        <taxon>Bacteria</taxon>
        <taxon>Pseudomonadati</taxon>
        <taxon>Pseudomonadota</taxon>
        <taxon>Gammaproteobacteria</taxon>
        <taxon>Vibrionales</taxon>
        <taxon>Vibrionaceae</taxon>
        <taxon>Vibrio</taxon>
    </lineage>
</organism>
<dbReference type="CDD" id="cd11386">
    <property type="entry name" value="MCP_signal"/>
    <property type="match status" value="1"/>
</dbReference>
<feature type="domain" description="Methyl-accepting transducer" evidence="8">
    <location>
        <begin position="503"/>
        <end position="732"/>
    </location>
</feature>
<evidence type="ECO:0000259" key="9">
    <source>
        <dbReference type="PROSITE" id="PS50885"/>
    </source>
</evidence>
<dbReference type="STRING" id="1219065.VPR01S_01_01340"/>
<dbReference type="FunFam" id="1.10.287.950:FF:000001">
    <property type="entry name" value="Methyl-accepting chemotaxis sensory transducer"/>
    <property type="match status" value="1"/>
</dbReference>
<dbReference type="InterPro" id="IPR004090">
    <property type="entry name" value="Chemotax_Me-accpt_rcpt"/>
</dbReference>
<evidence type="ECO:0000256" key="2">
    <source>
        <dbReference type="ARBA" id="ARBA00022481"/>
    </source>
</evidence>
<feature type="region of interest" description="Disordered" evidence="7">
    <location>
        <begin position="770"/>
        <end position="789"/>
    </location>
</feature>
<dbReference type="PANTHER" id="PTHR43531">
    <property type="entry name" value="PROTEIN ICFG"/>
    <property type="match status" value="1"/>
</dbReference>
<keyword evidence="11" id="KW-1185">Reference proteome</keyword>
<evidence type="ECO:0000259" key="8">
    <source>
        <dbReference type="PROSITE" id="PS50111"/>
    </source>
</evidence>
<dbReference type="PROSITE" id="PS50111">
    <property type="entry name" value="CHEMOTAXIS_TRANSDUC_2"/>
    <property type="match status" value="1"/>
</dbReference>
<dbReference type="Gene3D" id="3.30.450.20">
    <property type="entry name" value="PAS domain"/>
    <property type="match status" value="3"/>
</dbReference>
<dbReference type="SUPFAM" id="SSF58104">
    <property type="entry name" value="Methyl-accepting chemotaxis protein (MCP) signaling domain"/>
    <property type="match status" value="1"/>
</dbReference>
<evidence type="ECO:0000313" key="11">
    <source>
        <dbReference type="Proteomes" id="UP000016570"/>
    </source>
</evidence>
<dbReference type="Pfam" id="PF13188">
    <property type="entry name" value="PAS_8"/>
    <property type="match status" value="3"/>
</dbReference>
<evidence type="ECO:0000256" key="4">
    <source>
        <dbReference type="ARBA" id="ARBA00029447"/>
    </source>
</evidence>
<dbReference type="InterPro" id="IPR003660">
    <property type="entry name" value="HAMP_dom"/>
</dbReference>
<dbReference type="eggNOG" id="COG0840">
    <property type="taxonomic scope" value="Bacteria"/>
</dbReference>